<protein>
    <submittedName>
        <fullName evidence="2">T9SS type A sorting domain-containing protein</fullName>
    </submittedName>
</protein>
<evidence type="ECO:0000313" key="3">
    <source>
        <dbReference type="Proteomes" id="UP000664265"/>
    </source>
</evidence>
<feature type="signal peptide" evidence="1">
    <location>
        <begin position="1"/>
        <end position="20"/>
    </location>
</feature>
<accession>A0ABS3M7P6</accession>
<evidence type="ECO:0000313" key="2">
    <source>
        <dbReference type="EMBL" id="MBO1364194.1"/>
    </source>
</evidence>
<name>A0ABS3M7P6_9BACT</name>
<organism evidence="2 3">
    <name type="scientific">Prevotella illustrans</name>
    <dbReference type="NCBI Taxonomy" id="2800387"/>
    <lineage>
        <taxon>Bacteria</taxon>
        <taxon>Pseudomonadati</taxon>
        <taxon>Bacteroidota</taxon>
        <taxon>Bacteroidia</taxon>
        <taxon>Bacteroidales</taxon>
        <taxon>Prevotellaceae</taxon>
        <taxon>Prevotella</taxon>
    </lineage>
</organism>
<keyword evidence="1" id="KW-0732">Signal</keyword>
<reference evidence="2 3" key="1">
    <citation type="submission" date="2021-01" db="EMBL/GenBank/DDBJ databases">
        <title>Prevotella A2931 sp. nov.</title>
        <authorList>
            <person name="Buhl M."/>
            <person name="Oberhettinger P."/>
        </authorList>
    </citation>
    <scope>NUCLEOTIDE SEQUENCE [LARGE SCALE GENOMIC DNA]</scope>
    <source>
        <strain evidence="2 3">A2931</strain>
    </source>
</reference>
<sequence>MKRLITLFYAMLLGITTLIAQTLEFVDATGKVIANGSTVTINKLENNPDSPDFPKYMPSGIFARNVSNTPQHVILSCEIKNIKEGDIQVCFGESCDAWDEVGNYKTEEVLLKAKMSKGKSLDIKFVPEDDREDKAHCTVVLQLFTAKEEGGEWVTDKSGPSITLVFDETPTGIGTLNTDKTINYNIYSLDGRLIGKNLPSLQGLAKGTYIIQKINDKGVVSTEKKIVQ</sequence>
<proteinExistence type="predicted"/>
<gene>
    <name evidence="2" type="ORF">JHU38_10530</name>
</gene>
<comment type="caution">
    <text evidence="2">The sequence shown here is derived from an EMBL/GenBank/DDBJ whole genome shotgun (WGS) entry which is preliminary data.</text>
</comment>
<dbReference type="EMBL" id="JAERMS010000042">
    <property type="protein sequence ID" value="MBO1364194.1"/>
    <property type="molecule type" value="Genomic_DNA"/>
</dbReference>
<dbReference type="Proteomes" id="UP000664265">
    <property type="component" value="Unassembled WGS sequence"/>
</dbReference>
<feature type="chain" id="PRO_5045560703" evidence="1">
    <location>
        <begin position="21"/>
        <end position="228"/>
    </location>
</feature>
<evidence type="ECO:0000256" key="1">
    <source>
        <dbReference type="SAM" id="SignalP"/>
    </source>
</evidence>
<dbReference type="RefSeq" id="WP_107582896.1">
    <property type="nucleotide sequence ID" value="NZ_JAERMS010000042.1"/>
</dbReference>
<keyword evidence="3" id="KW-1185">Reference proteome</keyword>